<dbReference type="GO" id="GO:0003677">
    <property type="term" value="F:DNA binding"/>
    <property type="evidence" value="ECO:0007669"/>
    <property type="project" value="UniProtKB-KW"/>
</dbReference>
<feature type="domain" description="Transcription regulator PadR N-terminal" evidence="2">
    <location>
        <begin position="57"/>
        <end position="124"/>
    </location>
</feature>
<proteinExistence type="predicted"/>
<dbReference type="Pfam" id="PF03551">
    <property type="entry name" value="PadR"/>
    <property type="match status" value="1"/>
</dbReference>
<dbReference type="CDD" id="cd00090">
    <property type="entry name" value="HTH_ARSR"/>
    <property type="match status" value="1"/>
</dbReference>
<evidence type="ECO:0000313" key="4">
    <source>
        <dbReference type="Proteomes" id="UP000555564"/>
    </source>
</evidence>
<dbReference type="PANTHER" id="PTHR43252">
    <property type="entry name" value="TRANSCRIPTIONAL REGULATOR YQJI"/>
    <property type="match status" value="1"/>
</dbReference>
<dbReference type="InterPro" id="IPR005149">
    <property type="entry name" value="Tscrpt_reg_PadR_N"/>
</dbReference>
<dbReference type="SUPFAM" id="SSF46785">
    <property type="entry name" value="Winged helix' DNA-binding domain"/>
    <property type="match status" value="1"/>
</dbReference>
<keyword evidence="4" id="KW-1185">Reference proteome</keyword>
<dbReference type="InterPro" id="IPR036388">
    <property type="entry name" value="WH-like_DNA-bd_sf"/>
</dbReference>
<dbReference type="EMBL" id="JACHIU010000001">
    <property type="protein sequence ID" value="MBB6473011.1"/>
    <property type="molecule type" value="Genomic_DNA"/>
</dbReference>
<dbReference type="AlphaFoldDB" id="A0A7X0ID87"/>
<feature type="region of interest" description="Disordered" evidence="1">
    <location>
        <begin position="1"/>
        <end position="47"/>
    </location>
</feature>
<name>A0A7X0ID87_9ACTN</name>
<dbReference type="Gene3D" id="1.10.10.10">
    <property type="entry name" value="Winged helix-like DNA-binding domain superfamily/Winged helix DNA-binding domain"/>
    <property type="match status" value="1"/>
</dbReference>
<feature type="compositionally biased region" description="Pro residues" evidence="1">
    <location>
        <begin position="10"/>
        <end position="24"/>
    </location>
</feature>
<dbReference type="InterPro" id="IPR036390">
    <property type="entry name" value="WH_DNA-bd_sf"/>
</dbReference>
<evidence type="ECO:0000256" key="1">
    <source>
        <dbReference type="SAM" id="MobiDB-lite"/>
    </source>
</evidence>
<evidence type="ECO:0000259" key="2">
    <source>
        <dbReference type="Pfam" id="PF03551"/>
    </source>
</evidence>
<reference evidence="3 4" key="1">
    <citation type="submission" date="2020-08" db="EMBL/GenBank/DDBJ databases">
        <title>Sequencing the genomes of 1000 actinobacteria strains.</title>
        <authorList>
            <person name="Klenk H.-P."/>
        </authorList>
    </citation>
    <scope>NUCLEOTIDE SEQUENCE [LARGE SCALE GENOMIC DNA]</scope>
    <source>
        <strain evidence="3 4">DSM 44936</strain>
    </source>
</reference>
<dbReference type="RefSeq" id="WP_221474782.1">
    <property type="nucleotide sequence ID" value="NZ_BAAALO010000016.1"/>
</dbReference>
<dbReference type="InterPro" id="IPR011991">
    <property type="entry name" value="ArsR-like_HTH"/>
</dbReference>
<feature type="compositionally biased region" description="Pro residues" evidence="1">
    <location>
        <begin position="34"/>
        <end position="43"/>
    </location>
</feature>
<sequence>MRDPREWLPPVVPPGPPGPHGPPPPEDRYREWGPPAPPGPGPHFAPRVRRGDVRAALLTLLQEQARNGYQMIQEIHSRSAGIWRPSPGSVYPALQQLEDEGIVSGEEAGGSRIYRLTTKGHDLVARRGELTDTPWADVANTLPEEIMELRMLWTQLDDAFGQLIRHANPSQAAAARTLLKKTRRSIFAILADDEDTVDCDHGKGDT</sequence>
<evidence type="ECO:0000313" key="3">
    <source>
        <dbReference type="EMBL" id="MBB6473011.1"/>
    </source>
</evidence>
<comment type="caution">
    <text evidence="3">The sequence shown here is derived from an EMBL/GenBank/DDBJ whole genome shotgun (WGS) entry which is preliminary data.</text>
</comment>
<keyword evidence="3" id="KW-0238">DNA-binding</keyword>
<gene>
    <name evidence="3" type="ORF">BJ992_002442</name>
</gene>
<dbReference type="PANTHER" id="PTHR43252:SF2">
    <property type="entry name" value="TRANSCRIPTION REGULATOR, PADR-LIKE FAMILY"/>
    <property type="match status" value="1"/>
</dbReference>
<protein>
    <submittedName>
        <fullName evidence="3">DNA-binding PadR family transcriptional regulator</fullName>
    </submittedName>
</protein>
<organism evidence="3 4">
    <name type="scientific">Sphaerisporangium rubeum</name>
    <dbReference type="NCBI Taxonomy" id="321317"/>
    <lineage>
        <taxon>Bacteria</taxon>
        <taxon>Bacillati</taxon>
        <taxon>Actinomycetota</taxon>
        <taxon>Actinomycetes</taxon>
        <taxon>Streptosporangiales</taxon>
        <taxon>Streptosporangiaceae</taxon>
        <taxon>Sphaerisporangium</taxon>
    </lineage>
</organism>
<accession>A0A7X0ID87</accession>
<dbReference type="Proteomes" id="UP000555564">
    <property type="component" value="Unassembled WGS sequence"/>
</dbReference>